<evidence type="ECO:0000259" key="1">
    <source>
        <dbReference type="Pfam" id="PF12728"/>
    </source>
</evidence>
<reference evidence="2 3" key="1">
    <citation type="submission" date="2017-08" db="EMBL/GenBank/DDBJ databases">
        <title>Complete genome sequence of a novel bacteriophage infecting Bordetella bronchiseptica.</title>
        <authorList>
            <person name="Chen Y."/>
            <person name="Song J."/>
            <person name="Wu B."/>
        </authorList>
    </citation>
    <scope>NUCLEOTIDE SEQUENCE [LARGE SCALE GENOMIC DNA]</scope>
</reference>
<name>A0A291LAT3_9CAUD</name>
<dbReference type="EMBL" id="MF663786">
    <property type="protein sequence ID" value="ATI15727.1"/>
    <property type="molecule type" value="Genomic_DNA"/>
</dbReference>
<dbReference type="GeneID" id="54982983"/>
<accession>A0A291LAT3</accession>
<dbReference type="Proteomes" id="UP000228765">
    <property type="component" value="Segment"/>
</dbReference>
<dbReference type="InterPro" id="IPR041657">
    <property type="entry name" value="HTH_17"/>
</dbReference>
<organism evidence="2 3">
    <name type="scientific">Bordetella phage vB_BbrM_PHB04</name>
    <dbReference type="NCBI Taxonomy" id="2029657"/>
    <lineage>
        <taxon>Viruses</taxon>
        <taxon>Duplodnaviria</taxon>
        <taxon>Heunggongvirae</taxon>
        <taxon>Uroviricota</taxon>
        <taxon>Caudoviricetes</taxon>
        <taxon>Phabquatrovirus</taxon>
        <taxon>Phabquatrovirus PHB04</taxon>
    </lineage>
</organism>
<evidence type="ECO:0000313" key="3">
    <source>
        <dbReference type="Proteomes" id="UP000228765"/>
    </source>
</evidence>
<evidence type="ECO:0000313" key="2">
    <source>
        <dbReference type="EMBL" id="ATI15727.1"/>
    </source>
</evidence>
<sequence>MSRKYFTPAEVSDRFGGRISVRTLANWRYLGTGPKFSRLGGRILYPVEALDEWERTRTVESTSEYRR</sequence>
<feature type="domain" description="Helix-turn-helix" evidence="1">
    <location>
        <begin position="5"/>
        <end position="56"/>
    </location>
</feature>
<dbReference type="KEGG" id="vg:54982983"/>
<proteinExistence type="predicted"/>
<keyword evidence="3" id="KW-1185">Reference proteome</keyword>
<protein>
    <recommendedName>
        <fullName evidence="1">Helix-turn-helix domain-containing protein</fullName>
    </recommendedName>
</protein>
<dbReference type="RefSeq" id="YP_009792775.1">
    <property type="nucleotide sequence ID" value="NC_047861.1"/>
</dbReference>
<dbReference type="Pfam" id="PF12728">
    <property type="entry name" value="HTH_17"/>
    <property type="match status" value="1"/>
</dbReference>
<dbReference type="SUPFAM" id="SSF46955">
    <property type="entry name" value="Putative DNA-binding domain"/>
    <property type="match status" value="1"/>
</dbReference>
<dbReference type="InterPro" id="IPR009061">
    <property type="entry name" value="DNA-bd_dom_put_sf"/>
</dbReference>